<dbReference type="InterPro" id="IPR036709">
    <property type="entry name" value="Autotransporte_beta_dom_sf"/>
</dbReference>
<evidence type="ECO:0000313" key="2">
    <source>
        <dbReference type="EMBL" id="PIU41802.1"/>
    </source>
</evidence>
<dbReference type="SUPFAM" id="SSF103515">
    <property type="entry name" value="Autotransporter"/>
    <property type="match status" value="1"/>
</dbReference>
<dbReference type="SMART" id="SM00869">
    <property type="entry name" value="Autotransporter"/>
    <property type="match status" value="1"/>
</dbReference>
<reference evidence="2 3" key="1">
    <citation type="submission" date="2017-09" db="EMBL/GenBank/DDBJ databases">
        <title>Depth-based differentiation of microbial function through sediment-hosted aquifers and enrichment of novel symbionts in the deep terrestrial subsurface.</title>
        <authorList>
            <person name="Probst A.J."/>
            <person name="Ladd B."/>
            <person name="Jarett J.K."/>
            <person name="Geller-Mcgrath D.E."/>
            <person name="Sieber C.M."/>
            <person name="Emerson J.B."/>
            <person name="Anantharaman K."/>
            <person name="Thomas B.C."/>
            <person name="Malmstrom R."/>
            <person name="Stieglmeier M."/>
            <person name="Klingl A."/>
            <person name="Woyke T."/>
            <person name="Ryan C.M."/>
            <person name="Banfield J.F."/>
        </authorList>
    </citation>
    <scope>NUCLEOTIDE SEQUENCE [LARGE SCALE GENOMIC DNA]</scope>
    <source>
        <strain evidence="2">CG07_land_8_20_14_0_80_42_15</strain>
    </source>
</reference>
<evidence type="ECO:0000259" key="1">
    <source>
        <dbReference type="PROSITE" id="PS51208"/>
    </source>
</evidence>
<organism evidence="2 3">
    <name type="scientific">Candidatus Aquitaenariimonas noxiae</name>
    <dbReference type="NCBI Taxonomy" id="1974741"/>
    <lineage>
        <taxon>Bacteria</taxon>
        <taxon>Pseudomonadati</taxon>
        <taxon>Candidatus Omnitrophota</taxon>
        <taxon>Candidatus Aquitaenariimonas</taxon>
    </lineage>
</organism>
<name>A0A2J0KTH6_9BACT</name>
<comment type="caution">
    <text evidence="2">The sequence shown here is derived from an EMBL/GenBank/DDBJ whole genome shotgun (WGS) entry which is preliminary data.</text>
</comment>
<dbReference type="AlphaFoldDB" id="A0A2J0KTH6"/>
<protein>
    <recommendedName>
        <fullName evidence="1">Autotransporter domain-containing protein</fullName>
    </recommendedName>
</protein>
<dbReference type="Gene3D" id="2.40.128.130">
    <property type="entry name" value="Autotransporter beta-domain"/>
    <property type="match status" value="1"/>
</dbReference>
<dbReference type="GO" id="GO:0019867">
    <property type="term" value="C:outer membrane"/>
    <property type="evidence" value="ECO:0007669"/>
    <property type="project" value="InterPro"/>
</dbReference>
<dbReference type="InterPro" id="IPR005546">
    <property type="entry name" value="Autotransporte_beta"/>
</dbReference>
<gene>
    <name evidence="2" type="ORF">COS99_03235</name>
</gene>
<dbReference type="InterPro" id="IPR006315">
    <property type="entry name" value="OM_autotransptr_brl_dom"/>
</dbReference>
<accession>A0A2J0KTH6</accession>
<proteinExistence type="predicted"/>
<dbReference type="EMBL" id="PEWV01000032">
    <property type="protein sequence ID" value="PIU41802.1"/>
    <property type="molecule type" value="Genomic_DNA"/>
</dbReference>
<dbReference type="NCBIfam" id="TIGR01414">
    <property type="entry name" value="autotrans_barl"/>
    <property type="match status" value="1"/>
</dbReference>
<sequence>MATVLGELDSLSSNQAISNALNTVVPVTDSGLTTASYSTLNQFIQTAVGRVQNIINTASISEGLTGISTGDSLKGVDIWAQGFGTYAHQSKRGTSNGYNANVYGGALGADRSLRDDKTRIGLSGGYAQTFVRSKDNSGRTDIDSYQANIYGGFHGDTNPYYLDWAFSFAYNNYDGSRHITVGAIERTADSDYNGQQYSAFVEGGYLFNMGKLMLTPLVSLHYMHLYVDSYEETNAGALNLKVEKQNYDLLQSGLGAKLEAPMNCKNGTFIPEVHFRWLYDFVGDKQQTTSTFTGGGGSFKTEGFNPAKASYDLGAKITFLTKNNITFAVDYDCEIKEDFYSHSGLANVKYSF</sequence>
<dbReference type="PROSITE" id="PS51208">
    <property type="entry name" value="AUTOTRANSPORTER"/>
    <property type="match status" value="1"/>
</dbReference>
<dbReference type="Pfam" id="PF03797">
    <property type="entry name" value="Autotransporter"/>
    <property type="match status" value="1"/>
</dbReference>
<feature type="domain" description="Autotransporter" evidence="1">
    <location>
        <begin position="71"/>
        <end position="352"/>
    </location>
</feature>
<dbReference type="Proteomes" id="UP000230052">
    <property type="component" value="Unassembled WGS sequence"/>
</dbReference>
<evidence type="ECO:0000313" key="3">
    <source>
        <dbReference type="Proteomes" id="UP000230052"/>
    </source>
</evidence>